<feature type="domain" description="HMA" evidence="1">
    <location>
        <begin position="1"/>
        <end position="67"/>
    </location>
</feature>
<protein>
    <submittedName>
        <fullName evidence="2">Copper chaperone</fullName>
    </submittedName>
</protein>
<dbReference type="Proteomes" id="UP000095558">
    <property type="component" value="Unassembled WGS sequence"/>
</dbReference>
<reference evidence="2 3" key="1">
    <citation type="submission" date="2015-09" db="EMBL/GenBank/DDBJ databases">
        <authorList>
            <consortium name="Pathogen Informatics"/>
        </authorList>
    </citation>
    <scope>NUCLEOTIDE SEQUENCE [LARGE SCALE GENOMIC DNA]</scope>
    <source>
        <strain evidence="2 3">2789STDY5834855</strain>
    </source>
</reference>
<organism evidence="2 3">
    <name type="scientific">Clostridium disporicum</name>
    <dbReference type="NCBI Taxonomy" id="84024"/>
    <lineage>
        <taxon>Bacteria</taxon>
        <taxon>Bacillati</taxon>
        <taxon>Bacillota</taxon>
        <taxon>Clostridia</taxon>
        <taxon>Eubacteriales</taxon>
        <taxon>Clostridiaceae</taxon>
        <taxon>Clostridium</taxon>
    </lineage>
</organism>
<proteinExistence type="predicted"/>
<dbReference type="Pfam" id="PF00403">
    <property type="entry name" value="HMA"/>
    <property type="match status" value="1"/>
</dbReference>
<dbReference type="InterPro" id="IPR006121">
    <property type="entry name" value="HMA_dom"/>
</dbReference>
<dbReference type="GeneID" id="83013121"/>
<dbReference type="GO" id="GO:0046872">
    <property type="term" value="F:metal ion binding"/>
    <property type="evidence" value="ECO:0007669"/>
    <property type="project" value="InterPro"/>
</dbReference>
<dbReference type="EMBL" id="CYZV01000028">
    <property type="protein sequence ID" value="CUO52465.1"/>
    <property type="molecule type" value="Genomic_DNA"/>
</dbReference>
<dbReference type="InterPro" id="IPR036163">
    <property type="entry name" value="HMA_dom_sf"/>
</dbReference>
<gene>
    <name evidence="2" type="ORF">ERS852470_02601</name>
</gene>
<accession>A0A174FWK4</accession>
<evidence type="ECO:0000313" key="3">
    <source>
        <dbReference type="Proteomes" id="UP000095558"/>
    </source>
</evidence>
<dbReference type="OrthoDB" id="1932203at2"/>
<name>A0A174FWK4_9CLOT</name>
<dbReference type="Gene3D" id="3.30.70.100">
    <property type="match status" value="1"/>
</dbReference>
<evidence type="ECO:0000259" key="1">
    <source>
        <dbReference type="PROSITE" id="PS50846"/>
    </source>
</evidence>
<dbReference type="PROSITE" id="PS50846">
    <property type="entry name" value="HMA_2"/>
    <property type="match status" value="1"/>
</dbReference>
<dbReference type="AlphaFoldDB" id="A0A174FWK4"/>
<dbReference type="RefSeq" id="WP_042401875.1">
    <property type="nucleotide sequence ID" value="NZ_CYYT01000048.1"/>
</dbReference>
<dbReference type="CDD" id="cd00371">
    <property type="entry name" value="HMA"/>
    <property type="match status" value="1"/>
</dbReference>
<evidence type="ECO:0000313" key="2">
    <source>
        <dbReference type="EMBL" id="CUO52465.1"/>
    </source>
</evidence>
<sequence length="67" mass="7563">MKELVRISNLTSHADILKIRSIVSDYEGVLACEINLNKKEVHLVYDKLSVSIDEIINAIEMAGYMVI</sequence>
<dbReference type="SUPFAM" id="SSF55008">
    <property type="entry name" value="HMA, heavy metal-associated domain"/>
    <property type="match status" value="1"/>
</dbReference>